<feature type="compositionally biased region" description="Basic and acidic residues" evidence="1">
    <location>
        <begin position="1"/>
        <end position="10"/>
    </location>
</feature>
<dbReference type="AlphaFoldDB" id="A0A0D9Z2P5"/>
<evidence type="ECO:0000256" key="1">
    <source>
        <dbReference type="SAM" id="MobiDB-lite"/>
    </source>
</evidence>
<reference evidence="2" key="2">
    <citation type="submission" date="2018-05" db="EMBL/GenBank/DDBJ databases">
        <title>OgluRS3 (Oryza glumaepatula Reference Sequence Version 3).</title>
        <authorList>
            <person name="Zhang J."/>
            <person name="Kudrna D."/>
            <person name="Lee S."/>
            <person name="Talag J."/>
            <person name="Welchert J."/>
            <person name="Wing R.A."/>
        </authorList>
    </citation>
    <scope>NUCLEOTIDE SEQUENCE [LARGE SCALE GENOMIC DNA]</scope>
</reference>
<dbReference type="Proteomes" id="UP000026961">
    <property type="component" value="Chromosome 3"/>
</dbReference>
<dbReference type="EnsemblPlants" id="OGLUM03G05210.1">
    <property type="protein sequence ID" value="OGLUM03G05210.1"/>
    <property type="gene ID" value="OGLUM03G05210"/>
</dbReference>
<proteinExistence type="predicted"/>
<keyword evidence="3" id="KW-1185">Reference proteome</keyword>
<feature type="region of interest" description="Disordered" evidence="1">
    <location>
        <begin position="1"/>
        <end position="25"/>
    </location>
</feature>
<evidence type="ECO:0000313" key="3">
    <source>
        <dbReference type="Proteomes" id="UP000026961"/>
    </source>
</evidence>
<evidence type="ECO:0000313" key="2">
    <source>
        <dbReference type="EnsemblPlants" id="OGLUM03G05210.1"/>
    </source>
</evidence>
<protein>
    <submittedName>
        <fullName evidence="2">Uncharacterized protein</fullName>
    </submittedName>
</protein>
<name>A0A0D9Z2P5_9ORYZ</name>
<dbReference type="HOGENOM" id="CLU_2798064_0_0_1"/>
<dbReference type="Gramene" id="OGLUM03G05210.1">
    <property type="protein sequence ID" value="OGLUM03G05210.1"/>
    <property type="gene ID" value="OGLUM03G05210"/>
</dbReference>
<reference evidence="2" key="1">
    <citation type="submission" date="2015-04" db="UniProtKB">
        <authorList>
            <consortium name="EnsemblPlants"/>
        </authorList>
    </citation>
    <scope>IDENTIFICATION</scope>
</reference>
<sequence>MMTGDTKDIREDEDNSAGEGEKPLIMGWDGRRRLGGYGDWVAMFGGNRLGHMTVLGPRWHDRDGVMDI</sequence>
<organism evidence="2">
    <name type="scientific">Oryza glumipatula</name>
    <dbReference type="NCBI Taxonomy" id="40148"/>
    <lineage>
        <taxon>Eukaryota</taxon>
        <taxon>Viridiplantae</taxon>
        <taxon>Streptophyta</taxon>
        <taxon>Embryophyta</taxon>
        <taxon>Tracheophyta</taxon>
        <taxon>Spermatophyta</taxon>
        <taxon>Magnoliopsida</taxon>
        <taxon>Liliopsida</taxon>
        <taxon>Poales</taxon>
        <taxon>Poaceae</taxon>
        <taxon>BOP clade</taxon>
        <taxon>Oryzoideae</taxon>
        <taxon>Oryzeae</taxon>
        <taxon>Oryzinae</taxon>
        <taxon>Oryza</taxon>
    </lineage>
</organism>
<accession>A0A0D9Z2P5</accession>